<feature type="transmembrane region" description="Helical" evidence="1">
    <location>
        <begin position="20"/>
        <end position="39"/>
    </location>
</feature>
<accession>A0A009I856</accession>
<dbReference type="RefSeq" id="WP_050676129.1">
    <property type="nucleotide sequence ID" value="NZ_JEWH01000010.1"/>
</dbReference>
<dbReference type="AlphaFoldDB" id="A0A009I856"/>
<protein>
    <submittedName>
        <fullName evidence="2">Uncharacterized protein</fullName>
    </submittedName>
</protein>
<evidence type="ECO:0000313" key="2">
    <source>
        <dbReference type="EMBL" id="EXB06631.1"/>
    </source>
</evidence>
<name>A0A009I856_ACIB9</name>
<evidence type="ECO:0000313" key="3">
    <source>
        <dbReference type="Proteomes" id="UP000020595"/>
    </source>
</evidence>
<dbReference type="PATRIC" id="fig|1310613.3.peg.1169"/>
<sequence>METKSTNQVAQTKQQRALSLSEKLILGAGTAGISSLALAADGPDVSAGTAVIATAALVIGTIGAAKIVPQATMQVWAFVKQAFNRT</sequence>
<keyword evidence="1" id="KW-0472">Membrane</keyword>
<dbReference type="EMBL" id="JEWH01000010">
    <property type="protein sequence ID" value="EXB06631.1"/>
    <property type="molecule type" value="Genomic_DNA"/>
</dbReference>
<keyword evidence="1" id="KW-1133">Transmembrane helix</keyword>
<reference evidence="2 3" key="1">
    <citation type="submission" date="2014-02" db="EMBL/GenBank/DDBJ databases">
        <title>Comparative genomics and transcriptomics to identify genetic mechanisms underlying the emergence of carbapenem resistant Acinetobacter baumannii (CRAb).</title>
        <authorList>
            <person name="Harris A.D."/>
            <person name="Johnson K.J."/>
            <person name="George J."/>
            <person name="Shefchek K."/>
            <person name="Daugherty S.C."/>
            <person name="Parankush S."/>
            <person name="Sadzewicz L."/>
            <person name="Tallon L."/>
            <person name="Sengamalay N."/>
            <person name="Hazen T.H."/>
            <person name="Rasko D.A."/>
        </authorList>
    </citation>
    <scope>NUCLEOTIDE SEQUENCE [LARGE SCALE GENOMIC DNA]</scope>
    <source>
        <strain evidence="2 3">1295743</strain>
    </source>
</reference>
<dbReference type="Proteomes" id="UP000020595">
    <property type="component" value="Unassembled WGS sequence"/>
</dbReference>
<comment type="caution">
    <text evidence="2">The sequence shown here is derived from an EMBL/GenBank/DDBJ whole genome shotgun (WGS) entry which is preliminary data.</text>
</comment>
<proteinExistence type="predicted"/>
<keyword evidence="1" id="KW-0812">Transmembrane</keyword>
<evidence type="ECO:0000256" key="1">
    <source>
        <dbReference type="SAM" id="Phobius"/>
    </source>
</evidence>
<organism evidence="2 3">
    <name type="scientific">Acinetobacter baumannii (strain 1295743)</name>
    <dbReference type="NCBI Taxonomy" id="1310613"/>
    <lineage>
        <taxon>Bacteria</taxon>
        <taxon>Pseudomonadati</taxon>
        <taxon>Pseudomonadota</taxon>
        <taxon>Gammaproteobacteria</taxon>
        <taxon>Moraxellales</taxon>
        <taxon>Moraxellaceae</taxon>
        <taxon>Acinetobacter</taxon>
        <taxon>Acinetobacter calcoaceticus/baumannii complex</taxon>
    </lineage>
</organism>
<gene>
    <name evidence="2" type="ORF">J512_1218</name>
</gene>
<feature type="transmembrane region" description="Helical" evidence="1">
    <location>
        <begin position="45"/>
        <end position="65"/>
    </location>
</feature>